<evidence type="ECO:0000313" key="3">
    <source>
        <dbReference type="Proteomes" id="UP000515312"/>
    </source>
</evidence>
<dbReference type="EMBL" id="CP060394">
    <property type="protein sequence ID" value="QNI34654.1"/>
    <property type="molecule type" value="Genomic_DNA"/>
</dbReference>
<sequence length="103" mass="10842">MTFARTILLTSAALLLVTGCETGRSNKAHASWQYLSDETTTGKPDLTASAPASGQPPVPGSPTAAGPDGLQPLNDNEARQSVGAEEGRPTPPREQKKDPFQRQ</sequence>
<keyword evidence="3" id="KW-1185">Reference proteome</keyword>
<dbReference type="Proteomes" id="UP000515312">
    <property type="component" value="Chromosome"/>
</dbReference>
<dbReference type="RefSeq" id="WP_186746979.1">
    <property type="nucleotide sequence ID" value="NZ_CP060394.1"/>
</dbReference>
<evidence type="ECO:0000313" key="2">
    <source>
        <dbReference type="EMBL" id="QNI34654.1"/>
    </source>
</evidence>
<evidence type="ECO:0008006" key="4">
    <source>
        <dbReference type="Google" id="ProtNLM"/>
    </source>
</evidence>
<gene>
    <name evidence="2" type="ORF">H7849_12595</name>
</gene>
<feature type="region of interest" description="Disordered" evidence="1">
    <location>
        <begin position="36"/>
        <end position="103"/>
    </location>
</feature>
<name>A0A7G8BQ34_9BACT</name>
<organism evidence="2 3">
    <name type="scientific">Alloacidobacterium dinghuense</name>
    <dbReference type="NCBI Taxonomy" id="2763107"/>
    <lineage>
        <taxon>Bacteria</taxon>
        <taxon>Pseudomonadati</taxon>
        <taxon>Acidobacteriota</taxon>
        <taxon>Terriglobia</taxon>
        <taxon>Terriglobales</taxon>
        <taxon>Acidobacteriaceae</taxon>
        <taxon>Alloacidobacterium</taxon>
    </lineage>
</organism>
<feature type="compositionally biased region" description="Basic and acidic residues" evidence="1">
    <location>
        <begin position="85"/>
        <end position="103"/>
    </location>
</feature>
<protein>
    <recommendedName>
        <fullName evidence="4">Lipoprotein</fullName>
    </recommendedName>
</protein>
<evidence type="ECO:0000256" key="1">
    <source>
        <dbReference type="SAM" id="MobiDB-lite"/>
    </source>
</evidence>
<accession>A0A7G8BQ34</accession>
<dbReference type="PROSITE" id="PS51257">
    <property type="entry name" value="PROKAR_LIPOPROTEIN"/>
    <property type="match status" value="1"/>
</dbReference>
<dbReference type="AlphaFoldDB" id="A0A7G8BQ34"/>
<dbReference type="KEGG" id="adin:H7849_12595"/>
<proteinExistence type="predicted"/>
<reference evidence="2 3" key="1">
    <citation type="submission" date="2020-08" db="EMBL/GenBank/DDBJ databases">
        <title>Edaphobacter telluris sp. nov. and Acidobacterium dinghuensis sp. nov., two acidobacteria isolated from forest soil.</title>
        <authorList>
            <person name="Fu J."/>
            <person name="Qiu L."/>
        </authorList>
    </citation>
    <scope>NUCLEOTIDE SEQUENCE [LARGE SCALE GENOMIC DNA]</scope>
    <source>
        <strain evidence="2">4Y35</strain>
    </source>
</reference>